<feature type="compositionally biased region" description="Basic residues" evidence="1">
    <location>
        <begin position="314"/>
        <end position="330"/>
    </location>
</feature>
<name>A0A830HN33_9CHLO</name>
<comment type="caution">
    <text evidence="2">The sequence shown here is derived from an EMBL/GenBank/DDBJ whole genome shotgun (WGS) entry which is preliminary data.</text>
</comment>
<feature type="region of interest" description="Disordered" evidence="1">
    <location>
        <begin position="281"/>
        <end position="364"/>
    </location>
</feature>
<organism evidence="2 3">
    <name type="scientific">Pycnococcus provasolii</name>
    <dbReference type="NCBI Taxonomy" id="41880"/>
    <lineage>
        <taxon>Eukaryota</taxon>
        <taxon>Viridiplantae</taxon>
        <taxon>Chlorophyta</taxon>
        <taxon>Pseudoscourfieldiophyceae</taxon>
        <taxon>Pseudoscourfieldiales</taxon>
        <taxon>Pycnococcaceae</taxon>
        <taxon>Pycnococcus</taxon>
    </lineage>
</organism>
<evidence type="ECO:0000256" key="1">
    <source>
        <dbReference type="SAM" id="MobiDB-lite"/>
    </source>
</evidence>
<dbReference type="AlphaFoldDB" id="A0A830HN33"/>
<protein>
    <submittedName>
        <fullName evidence="2">Uncharacterized protein</fullName>
    </submittedName>
</protein>
<feature type="compositionally biased region" description="Low complexity" evidence="1">
    <location>
        <begin position="216"/>
        <end position="237"/>
    </location>
</feature>
<feature type="compositionally biased region" description="Basic and acidic residues" evidence="1">
    <location>
        <begin position="354"/>
        <end position="364"/>
    </location>
</feature>
<feature type="region of interest" description="Disordered" evidence="1">
    <location>
        <begin position="52"/>
        <end position="103"/>
    </location>
</feature>
<dbReference type="Proteomes" id="UP000660262">
    <property type="component" value="Unassembled WGS sequence"/>
</dbReference>
<evidence type="ECO:0000313" key="2">
    <source>
        <dbReference type="EMBL" id="GHP06457.1"/>
    </source>
</evidence>
<feature type="region of interest" description="Disordered" evidence="1">
    <location>
        <begin position="183"/>
        <end position="237"/>
    </location>
</feature>
<sequence>MVAERDVDTVGLETRAIDCFILIRSDILPTSAAAASPASFLLSMARVPKPKCAQAEDKEQEEEGRSSGGDESGVLKPRARRARSATPRVGGRSRSLSRARRRANQLDKLRKAAALARRLGAEEARQEAEGEMGDLLACLGSESKKVEALTDFFLSSCPGETRDRLQADIEILLCRVDEEAAGAAVDQQQGSIDPPIPSPAPETGSDRGRNGRRQGRAVSASPAPYSSASKRRSASPAAIASDVCRSVAVAAEEATKAAARAAEAAEVARQLMRDAAAMGINISSFNVEPVDHEDDDDDDEDYENEEEVEEKKTVIHKQPSKSRRNRRRSNSRGPKTGGTSPSPAPRGRSPVPRARQEWRPKVSP</sequence>
<keyword evidence="3" id="KW-1185">Reference proteome</keyword>
<reference evidence="2" key="1">
    <citation type="submission" date="2020-10" db="EMBL/GenBank/DDBJ databases">
        <title>Unveiling of a novel bifunctional photoreceptor, Dualchrome1, isolated from a cosmopolitan green alga.</title>
        <authorList>
            <person name="Suzuki S."/>
            <person name="Kawachi M."/>
        </authorList>
    </citation>
    <scope>NUCLEOTIDE SEQUENCE</scope>
    <source>
        <strain evidence="2">NIES 2893</strain>
    </source>
</reference>
<evidence type="ECO:0000313" key="3">
    <source>
        <dbReference type="Proteomes" id="UP000660262"/>
    </source>
</evidence>
<dbReference type="EMBL" id="BNJQ01000013">
    <property type="protein sequence ID" value="GHP06457.1"/>
    <property type="molecule type" value="Genomic_DNA"/>
</dbReference>
<feature type="compositionally biased region" description="Acidic residues" evidence="1">
    <location>
        <begin position="291"/>
        <end position="308"/>
    </location>
</feature>
<gene>
    <name evidence="2" type="ORF">PPROV_000520200</name>
</gene>
<accession>A0A830HN33</accession>
<proteinExistence type="predicted"/>